<dbReference type="EMBL" id="LR536450">
    <property type="protein sequence ID" value="VFU08085.1"/>
    <property type="molecule type" value="Genomic_DNA"/>
</dbReference>
<evidence type="ECO:0000313" key="1">
    <source>
        <dbReference type="EMBL" id="VFU08085.1"/>
    </source>
</evidence>
<evidence type="ECO:0000313" key="2">
    <source>
        <dbReference type="Proteomes" id="UP000294360"/>
    </source>
</evidence>
<accession>A0A4U8YW63</accession>
<proteinExistence type="predicted"/>
<reference evidence="1 2" key="1">
    <citation type="submission" date="2019-03" db="EMBL/GenBank/DDBJ databases">
        <authorList>
            <person name="Kox A.R. M."/>
        </authorList>
    </citation>
    <scope>NUCLEOTIDE SEQUENCE [LARGE SCALE GENOMIC DNA]</scope>
    <source>
        <strain evidence="1">MTUNDRAET4 annotated genome</strain>
    </source>
</reference>
<protein>
    <submittedName>
        <fullName evidence="1">Uncharacterized protein</fullName>
    </submittedName>
</protein>
<gene>
    <name evidence="1" type="ORF">MTUNDRAET4_1192</name>
</gene>
<organism evidence="1 2">
    <name type="scientific">Methylocella tundrae</name>
    <dbReference type="NCBI Taxonomy" id="227605"/>
    <lineage>
        <taxon>Bacteria</taxon>
        <taxon>Pseudomonadati</taxon>
        <taxon>Pseudomonadota</taxon>
        <taxon>Alphaproteobacteria</taxon>
        <taxon>Hyphomicrobiales</taxon>
        <taxon>Beijerinckiaceae</taxon>
        <taxon>Methylocella</taxon>
    </lineage>
</organism>
<sequence length="55" mass="6289">MRVRLCACAGYAFRAGFFMNFSYYGVSPDAVCNAAREKWFVFLRAENAPQRSRAD</sequence>
<dbReference type="AlphaFoldDB" id="A0A4U8YW63"/>
<name>A0A4U8YW63_METTU</name>
<dbReference type="Proteomes" id="UP000294360">
    <property type="component" value="Chromosome"/>
</dbReference>
<dbReference type="KEGG" id="mtun:MTUNDRAET4_1192"/>